<gene>
    <name evidence="1" type="ORF">ACOLOM_LOCUS4824</name>
</gene>
<evidence type="ECO:0000313" key="2">
    <source>
        <dbReference type="Proteomes" id="UP000789525"/>
    </source>
</evidence>
<dbReference type="EMBL" id="CAJVPT010008279">
    <property type="protein sequence ID" value="CAG8550266.1"/>
    <property type="molecule type" value="Genomic_DNA"/>
</dbReference>
<protein>
    <submittedName>
        <fullName evidence="1">3640_t:CDS:1</fullName>
    </submittedName>
</protein>
<organism evidence="1 2">
    <name type="scientific">Acaulospora colombiana</name>
    <dbReference type="NCBI Taxonomy" id="27376"/>
    <lineage>
        <taxon>Eukaryota</taxon>
        <taxon>Fungi</taxon>
        <taxon>Fungi incertae sedis</taxon>
        <taxon>Mucoromycota</taxon>
        <taxon>Glomeromycotina</taxon>
        <taxon>Glomeromycetes</taxon>
        <taxon>Diversisporales</taxon>
        <taxon>Acaulosporaceae</taxon>
        <taxon>Acaulospora</taxon>
    </lineage>
</organism>
<dbReference type="Proteomes" id="UP000789525">
    <property type="component" value="Unassembled WGS sequence"/>
</dbReference>
<comment type="caution">
    <text evidence="1">The sequence shown here is derived from an EMBL/GenBank/DDBJ whole genome shotgun (WGS) entry which is preliminary data.</text>
</comment>
<feature type="non-terminal residue" evidence="1">
    <location>
        <position position="1"/>
    </location>
</feature>
<accession>A0ACA9LYX4</accession>
<keyword evidence="2" id="KW-1185">Reference proteome</keyword>
<evidence type="ECO:0000313" key="1">
    <source>
        <dbReference type="EMBL" id="CAG8550266.1"/>
    </source>
</evidence>
<name>A0ACA9LYX4_9GLOM</name>
<proteinExistence type="predicted"/>
<sequence length="142" mass="16210">LKRHFDVIVDKINFKVDELDRELKRVRFAADAWYSAIDILAKIEKVKFVQERGVGIQFPLDLSRSLKAKSPGKFYNRLTWTLTKNQKKKNDTHFSPLLDTRKPDFVFIPSDSPLDPLSVVAVDEVKKRVNGSSSNADIGHAI</sequence>
<reference evidence="1" key="1">
    <citation type="submission" date="2021-06" db="EMBL/GenBank/DDBJ databases">
        <authorList>
            <person name="Kallberg Y."/>
            <person name="Tangrot J."/>
            <person name="Rosling A."/>
        </authorList>
    </citation>
    <scope>NUCLEOTIDE SEQUENCE</scope>
    <source>
        <strain evidence="1">CL356</strain>
    </source>
</reference>